<keyword evidence="3" id="KW-1185">Reference proteome</keyword>
<evidence type="ECO:0000256" key="1">
    <source>
        <dbReference type="SAM" id="MobiDB-lite"/>
    </source>
</evidence>
<feature type="compositionally biased region" description="Polar residues" evidence="1">
    <location>
        <begin position="171"/>
        <end position="183"/>
    </location>
</feature>
<sequence>MNTSETSDDVDLIDLGTDTSSTLDNDKKRAKQQPEPWTLSLDKLMSELSTNTSTKNKYIVYSVGNPTLILNSLDPQQLTVAESQLLDKHLTDVKVLPPSMPMFPDPQILVQGMKRYNVKQRASRATFSRDKLTKGVVKGRYRTACGEVKIYPKHNDVRQAAVPKVDPDAIPSTSRGLASTPRPSTVPHRKSYSKRQAAKASTNKGQASKDTAPGKDLQPKQ</sequence>
<reference evidence="3" key="1">
    <citation type="submission" date="2018-01" db="EMBL/GenBank/DDBJ databases">
        <authorList>
            <person name="Alioto T."/>
            <person name="Alioto T."/>
        </authorList>
    </citation>
    <scope>NUCLEOTIDE SEQUENCE [LARGE SCALE GENOMIC DNA]</scope>
</reference>
<proteinExistence type="predicted"/>
<gene>
    <name evidence="2" type="ORF">DGUA_6G010532</name>
</gene>
<protein>
    <submittedName>
        <fullName evidence="2">Uncharacterized protein</fullName>
    </submittedName>
</protein>
<feature type="region of interest" description="Disordered" evidence="1">
    <location>
        <begin position="159"/>
        <end position="221"/>
    </location>
</feature>
<evidence type="ECO:0000313" key="3">
    <source>
        <dbReference type="Proteomes" id="UP000268350"/>
    </source>
</evidence>
<dbReference type="AlphaFoldDB" id="A0A3B0JW67"/>
<feature type="region of interest" description="Disordered" evidence="1">
    <location>
        <begin position="1"/>
        <end position="35"/>
    </location>
</feature>
<dbReference type="Proteomes" id="UP000268350">
    <property type="component" value="Unassembled WGS sequence"/>
</dbReference>
<organism evidence="2 3">
    <name type="scientific">Drosophila guanche</name>
    <name type="common">Fruit fly</name>
    <dbReference type="NCBI Taxonomy" id="7266"/>
    <lineage>
        <taxon>Eukaryota</taxon>
        <taxon>Metazoa</taxon>
        <taxon>Ecdysozoa</taxon>
        <taxon>Arthropoda</taxon>
        <taxon>Hexapoda</taxon>
        <taxon>Insecta</taxon>
        <taxon>Pterygota</taxon>
        <taxon>Neoptera</taxon>
        <taxon>Endopterygota</taxon>
        <taxon>Diptera</taxon>
        <taxon>Brachycera</taxon>
        <taxon>Muscomorpha</taxon>
        <taxon>Ephydroidea</taxon>
        <taxon>Drosophilidae</taxon>
        <taxon>Drosophila</taxon>
        <taxon>Sophophora</taxon>
    </lineage>
</organism>
<feature type="compositionally biased region" description="Basic residues" evidence="1">
    <location>
        <begin position="187"/>
        <end position="197"/>
    </location>
</feature>
<accession>A0A3B0JW67</accession>
<feature type="compositionally biased region" description="Acidic residues" evidence="1">
    <location>
        <begin position="1"/>
        <end position="12"/>
    </location>
</feature>
<name>A0A3B0JW67_DROGU</name>
<feature type="compositionally biased region" description="Polar residues" evidence="1">
    <location>
        <begin position="199"/>
        <end position="209"/>
    </location>
</feature>
<dbReference type="EMBL" id="OUUW01000003">
    <property type="protein sequence ID" value="SPP77969.1"/>
    <property type="molecule type" value="Genomic_DNA"/>
</dbReference>
<evidence type="ECO:0000313" key="2">
    <source>
        <dbReference type="EMBL" id="SPP77969.1"/>
    </source>
</evidence>